<dbReference type="EMBL" id="JAUPBM010000013">
    <property type="protein sequence ID" value="MDO7019558.1"/>
    <property type="molecule type" value="Genomic_DNA"/>
</dbReference>
<reference evidence="1" key="1">
    <citation type="submission" date="2023-07" db="EMBL/GenBank/DDBJ databases">
        <title>Mucosal microbiota of week-old chicken and adult hens.</title>
        <authorList>
            <person name="Volf J."/>
            <person name="Karasova D."/>
            <person name="Crhanova M."/>
            <person name="Faldynova M."/>
            <person name="Prikrylova H."/>
            <person name="Zeman M."/>
            <person name="Babak V."/>
            <person name="Rajova J."/>
            <person name="Rychlik I."/>
        </authorList>
    </citation>
    <scope>NUCLEOTIDE SEQUENCE</scope>
    <source>
        <strain evidence="1">ET902</strain>
    </source>
</reference>
<evidence type="ECO:0000313" key="2">
    <source>
        <dbReference type="Proteomes" id="UP001175147"/>
    </source>
</evidence>
<keyword evidence="2" id="KW-1185">Reference proteome</keyword>
<gene>
    <name evidence="1" type="ORF">Q5M86_02085</name>
</gene>
<evidence type="ECO:0000313" key="1">
    <source>
        <dbReference type="EMBL" id="MDO7019558.1"/>
    </source>
</evidence>
<protein>
    <submittedName>
        <fullName evidence="1">Uncharacterized protein</fullName>
    </submittedName>
</protein>
<dbReference type="Proteomes" id="UP001175147">
    <property type="component" value="Unassembled WGS sequence"/>
</dbReference>
<proteinExistence type="predicted"/>
<sequence>MQLRKVFSCGTSWKSRGASYFDLFINNNIAVLGSGNHNIESFRKLQPGDLVAAKSGHYLLAIAEIISDEAEYWLWKDYITNDEINKYQVPPEADIDIVYVKKWFKLEEPIYYPTPSGTGFVQNDRSDYLTQCNEAYYKELKKWKKKRLLIY</sequence>
<accession>A0ABT8YUV4</accession>
<name>A0ABT8YUV4_9SPIR</name>
<dbReference type="RefSeq" id="WP_304384826.1">
    <property type="nucleotide sequence ID" value="NZ_JAUPBL010000019.1"/>
</dbReference>
<organism evidence="1 2">
    <name type="scientific">Brachyspira innocens</name>
    <dbReference type="NCBI Taxonomy" id="13264"/>
    <lineage>
        <taxon>Bacteria</taxon>
        <taxon>Pseudomonadati</taxon>
        <taxon>Spirochaetota</taxon>
        <taxon>Spirochaetia</taxon>
        <taxon>Brachyspirales</taxon>
        <taxon>Brachyspiraceae</taxon>
        <taxon>Brachyspira</taxon>
    </lineage>
</organism>
<comment type="caution">
    <text evidence="1">The sequence shown here is derived from an EMBL/GenBank/DDBJ whole genome shotgun (WGS) entry which is preliminary data.</text>
</comment>